<keyword evidence="2 7" id="KW-0808">Transferase</keyword>
<dbReference type="Proteomes" id="UP001602287">
    <property type="component" value="Unassembled WGS sequence"/>
</dbReference>
<evidence type="ECO:0000256" key="4">
    <source>
        <dbReference type="ARBA" id="ARBA00022777"/>
    </source>
</evidence>
<evidence type="ECO:0000256" key="3">
    <source>
        <dbReference type="ARBA" id="ARBA00022741"/>
    </source>
</evidence>
<dbReference type="PROSITE" id="PS00584">
    <property type="entry name" value="PFKB_KINASES_2"/>
    <property type="match status" value="1"/>
</dbReference>
<comment type="similarity">
    <text evidence="1">Belongs to the carbohydrate kinase PfkB family.</text>
</comment>
<dbReference type="CDD" id="cd01167">
    <property type="entry name" value="bac_FRK"/>
    <property type="match status" value="1"/>
</dbReference>
<protein>
    <submittedName>
        <fullName evidence="7">Carbohydrate kinase</fullName>
        <ecNumber evidence="7">2.7.1.-</ecNumber>
    </submittedName>
</protein>
<dbReference type="EC" id="2.7.1.-" evidence="7"/>
<evidence type="ECO:0000313" key="8">
    <source>
        <dbReference type="Proteomes" id="UP001602287"/>
    </source>
</evidence>
<dbReference type="SUPFAM" id="SSF53613">
    <property type="entry name" value="Ribokinase-like"/>
    <property type="match status" value="1"/>
</dbReference>
<dbReference type="RefSeq" id="WP_210861428.1">
    <property type="nucleotide sequence ID" value="NZ_JBEXXF010000003.1"/>
</dbReference>
<name>A0ABW6VXU6_9ACTN</name>
<evidence type="ECO:0000313" key="7">
    <source>
        <dbReference type="EMBL" id="MFF5201941.1"/>
    </source>
</evidence>
<proteinExistence type="inferred from homology"/>
<evidence type="ECO:0000256" key="5">
    <source>
        <dbReference type="ARBA" id="ARBA00022840"/>
    </source>
</evidence>
<reference evidence="7 8" key="1">
    <citation type="submission" date="2024-10" db="EMBL/GenBank/DDBJ databases">
        <title>The Natural Products Discovery Center: Release of the First 8490 Sequenced Strains for Exploring Actinobacteria Biosynthetic Diversity.</title>
        <authorList>
            <person name="Kalkreuter E."/>
            <person name="Kautsar S.A."/>
            <person name="Yang D."/>
            <person name="Bader C.D."/>
            <person name="Teijaro C.N."/>
            <person name="Fluegel L."/>
            <person name="Davis C.M."/>
            <person name="Simpson J.R."/>
            <person name="Lauterbach L."/>
            <person name="Steele A.D."/>
            <person name="Gui C."/>
            <person name="Meng S."/>
            <person name="Li G."/>
            <person name="Viehrig K."/>
            <person name="Ye F."/>
            <person name="Su P."/>
            <person name="Kiefer A.F."/>
            <person name="Nichols A."/>
            <person name="Cepeda A.J."/>
            <person name="Yan W."/>
            <person name="Fan B."/>
            <person name="Jiang Y."/>
            <person name="Adhikari A."/>
            <person name="Zheng C.-J."/>
            <person name="Schuster L."/>
            <person name="Cowan T.M."/>
            <person name="Smanski M.J."/>
            <person name="Chevrette M.G."/>
            <person name="De Carvalho L.P.S."/>
            <person name="Shen B."/>
        </authorList>
    </citation>
    <scope>NUCLEOTIDE SEQUENCE [LARGE SCALE GENOMIC DNA]</scope>
    <source>
        <strain evidence="7 8">NPDC000140</strain>
    </source>
</reference>
<accession>A0ABW6VXU6</accession>
<keyword evidence="3" id="KW-0547">Nucleotide-binding</keyword>
<dbReference type="InterPro" id="IPR050306">
    <property type="entry name" value="PfkB_Carbo_kinase"/>
</dbReference>
<evidence type="ECO:0000256" key="1">
    <source>
        <dbReference type="ARBA" id="ARBA00010688"/>
    </source>
</evidence>
<dbReference type="PANTHER" id="PTHR43085">
    <property type="entry name" value="HEXOKINASE FAMILY MEMBER"/>
    <property type="match status" value="1"/>
</dbReference>
<dbReference type="InterPro" id="IPR002173">
    <property type="entry name" value="Carboh/pur_kinase_PfkB_CS"/>
</dbReference>
<keyword evidence="5" id="KW-0067">ATP-binding</keyword>
<dbReference type="Pfam" id="PF00294">
    <property type="entry name" value="PfkB"/>
    <property type="match status" value="1"/>
</dbReference>
<organism evidence="7 8">
    <name type="scientific">Micromonospora parva</name>
    <dbReference type="NCBI Taxonomy" id="1464048"/>
    <lineage>
        <taxon>Bacteria</taxon>
        <taxon>Bacillati</taxon>
        <taxon>Actinomycetota</taxon>
        <taxon>Actinomycetes</taxon>
        <taxon>Micromonosporales</taxon>
        <taxon>Micromonosporaceae</taxon>
        <taxon>Micromonospora</taxon>
    </lineage>
</organism>
<keyword evidence="8" id="KW-1185">Reference proteome</keyword>
<dbReference type="EMBL" id="JBIAZM010000007">
    <property type="protein sequence ID" value="MFF5201941.1"/>
    <property type="molecule type" value="Genomic_DNA"/>
</dbReference>
<dbReference type="GO" id="GO:0016301">
    <property type="term" value="F:kinase activity"/>
    <property type="evidence" value="ECO:0007669"/>
    <property type="project" value="UniProtKB-KW"/>
</dbReference>
<dbReference type="PANTHER" id="PTHR43085:SF1">
    <property type="entry name" value="PSEUDOURIDINE KINASE-RELATED"/>
    <property type="match status" value="1"/>
</dbReference>
<gene>
    <name evidence="7" type="ORF">ACFY3B_20295</name>
</gene>
<sequence>MIVVAGEALIDLVVTAEGQRAVPGGSPANVAVTLARLDQPVRLLARLADDEYGRQLVEHLSANRVDLGWAVHAEEPTSVAVATLNAAGQASYEFRLAGAADWQWTPRELPELAGTPAVALHTGSLALALAPGAEVLEGLLARERQRDGLTVSIDLNLRPSIVTDRAAEQERVRRQIRLAHLVKASDEDLAWLYPDRSLADVMTEWRAAGVSCAVVTRGGEGAWLLAPDGSLHEEPAVRTIVVDTVGAGDSFTGGLLAALADLDALGDRPADRLAAVTGPQWGVVLRQAATVAALTCARRGANPPTRAEVEALLTTNPA</sequence>
<dbReference type="InterPro" id="IPR029056">
    <property type="entry name" value="Ribokinase-like"/>
</dbReference>
<dbReference type="InterPro" id="IPR011611">
    <property type="entry name" value="PfkB_dom"/>
</dbReference>
<feature type="domain" description="Carbohydrate kinase PfkB" evidence="6">
    <location>
        <begin position="2"/>
        <end position="304"/>
    </location>
</feature>
<dbReference type="Gene3D" id="3.40.1190.20">
    <property type="match status" value="1"/>
</dbReference>
<comment type="caution">
    <text evidence="7">The sequence shown here is derived from an EMBL/GenBank/DDBJ whole genome shotgun (WGS) entry which is preliminary data.</text>
</comment>
<evidence type="ECO:0000259" key="6">
    <source>
        <dbReference type="Pfam" id="PF00294"/>
    </source>
</evidence>
<keyword evidence="4 7" id="KW-0418">Kinase</keyword>
<evidence type="ECO:0000256" key="2">
    <source>
        <dbReference type="ARBA" id="ARBA00022679"/>
    </source>
</evidence>